<protein>
    <submittedName>
        <fullName evidence="2">Uncharacterized protein</fullName>
    </submittedName>
</protein>
<feature type="compositionally biased region" description="Acidic residues" evidence="1">
    <location>
        <begin position="25"/>
        <end position="41"/>
    </location>
</feature>
<organism evidence="2 3">
    <name type="scientific">Rhizophagus irregularis (strain DAOM 197198w)</name>
    <name type="common">Glomus intraradices</name>
    <dbReference type="NCBI Taxonomy" id="1432141"/>
    <lineage>
        <taxon>Eukaryota</taxon>
        <taxon>Fungi</taxon>
        <taxon>Fungi incertae sedis</taxon>
        <taxon>Mucoromycota</taxon>
        <taxon>Glomeromycotina</taxon>
        <taxon>Glomeromycetes</taxon>
        <taxon>Glomerales</taxon>
        <taxon>Glomeraceae</taxon>
        <taxon>Rhizophagus</taxon>
    </lineage>
</organism>
<reference evidence="2 3" key="1">
    <citation type="submission" date="2014-02" db="EMBL/GenBank/DDBJ databases">
        <title>Single nucleus genome sequencing reveals high similarity among nuclei of an endomycorrhizal fungus.</title>
        <authorList>
            <person name="Lin K."/>
            <person name="Geurts R."/>
            <person name="Zhang Z."/>
            <person name="Limpens E."/>
            <person name="Saunders D.G."/>
            <person name="Mu D."/>
            <person name="Pang E."/>
            <person name="Cao H."/>
            <person name="Cha H."/>
            <person name="Lin T."/>
            <person name="Zhou Q."/>
            <person name="Shang Y."/>
            <person name="Li Y."/>
            <person name="Ivanov S."/>
            <person name="Sharma T."/>
            <person name="Velzen R.V."/>
            <person name="Ruijter N.D."/>
            <person name="Aanen D.K."/>
            <person name="Win J."/>
            <person name="Kamoun S."/>
            <person name="Bisseling T."/>
            <person name="Huang S."/>
        </authorList>
    </citation>
    <scope>NUCLEOTIDE SEQUENCE [LARGE SCALE GENOMIC DNA]</scope>
    <source>
        <strain evidence="3">DAOM197198w</strain>
    </source>
</reference>
<feature type="region of interest" description="Disordered" evidence="1">
    <location>
        <begin position="12"/>
        <end position="47"/>
    </location>
</feature>
<gene>
    <name evidence="2" type="ORF">RirG_250380</name>
</gene>
<evidence type="ECO:0000256" key="1">
    <source>
        <dbReference type="SAM" id="MobiDB-lite"/>
    </source>
</evidence>
<sequence length="91" mass="10458">MIKQKILLDNDSNVEDIDLTNSDTAFDDDVGYEDAPEDESISEQPKRRKININTPQNCTDLEKRVKAALYRSMNHYWEVPQEQGISPQDSS</sequence>
<evidence type="ECO:0000313" key="3">
    <source>
        <dbReference type="Proteomes" id="UP000022910"/>
    </source>
</evidence>
<dbReference type="EMBL" id="JEMT01029225">
    <property type="protein sequence ID" value="EXX52739.1"/>
    <property type="molecule type" value="Genomic_DNA"/>
</dbReference>
<dbReference type="HOGENOM" id="CLU_2428252_0_0_1"/>
<proteinExistence type="predicted"/>
<dbReference type="OrthoDB" id="2449751at2759"/>
<comment type="caution">
    <text evidence="2">The sequence shown here is derived from an EMBL/GenBank/DDBJ whole genome shotgun (WGS) entry which is preliminary data.</text>
</comment>
<keyword evidence="3" id="KW-1185">Reference proteome</keyword>
<accession>A0A015JCU0</accession>
<dbReference type="AlphaFoldDB" id="A0A015JCU0"/>
<evidence type="ECO:0000313" key="2">
    <source>
        <dbReference type="EMBL" id="EXX52739.1"/>
    </source>
</evidence>
<name>A0A015JCU0_RHIIW</name>
<dbReference type="Proteomes" id="UP000022910">
    <property type="component" value="Unassembled WGS sequence"/>
</dbReference>